<keyword evidence="1" id="KW-0472">Membrane</keyword>
<sequence length="146" mass="16090">MRAGHRTALLGRLFWTLFVSIFPILHFWGLISYTAEYLYTSQNFSLVGGTLIHVGGYKSDCAVKYKYVVSGIEFAGFRDGGNLGGTALDHSVCRRDIPKGASIGVLYNPANPSDSLVASEYPKGVFTLSLIVISFWCLVIYALWKP</sequence>
<feature type="transmembrane region" description="Helical" evidence="1">
    <location>
        <begin position="12"/>
        <end position="31"/>
    </location>
</feature>
<feature type="transmembrane region" description="Helical" evidence="1">
    <location>
        <begin position="125"/>
        <end position="144"/>
    </location>
</feature>
<evidence type="ECO:0000259" key="2">
    <source>
        <dbReference type="Pfam" id="PF12158"/>
    </source>
</evidence>
<dbReference type="InterPro" id="IPR021994">
    <property type="entry name" value="DUF3592"/>
</dbReference>
<keyword evidence="1" id="KW-0812">Transmembrane</keyword>
<evidence type="ECO:0000313" key="3">
    <source>
        <dbReference type="EMBL" id="MVN87903.1"/>
    </source>
</evidence>
<dbReference type="RefSeq" id="WP_157459964.1">
    <property type="nucleotide sequence ID" value="NZ_WQLB01000020.1"/>
</dbReference>
<name>A0A7C9M9S9_9DEIO</name>
<evidence type="ECO:0000313" key="4">
    <source>
        <dbReference type="Proteomes" id="UP000483286"/>
    </source>
</evidence>
<dbReference type="EMBL" id="WQLB01000020">
    <property type="protein sequence ID" value="MVN87903.1"/>
    <property type="molecule type" value="Genomic_DNA"/>
</dbReference>
<accession>A0A7C9M9S9</accession>
<feature type="domain" description="DUF3592" evidence="2">
    <location>
        <begin position="61"/>
        <end position="119"/>
    </location>
</feature>
<gene>
    <name evidence="3" type="ORF">GO986_14165</name>
</gene>
<protein>
    <submittedName>
        <fullName evidence="3">DUF3592 domain-containing protein</fullName>
    </submittedName>
</protein>
<evidence type="ECO:0000256" key="1">
    <source>
        <dbReference type="SAM" id="Phobius"/>
    </source>
</evidence>
<organism evidence="3 4">
    <name type="scientific">Deinococcus arboris</name>
    <dbReference type="NCBI Taxonomy" id="2682977"/>
    <lineage>
        <taxon>Bacteria</taxon>
        <taxon>Thermotogati</taxon>
        <taxon>Deinococcota</taxon>
        <taxon>Deinococci</taxon>
        <taxon>Deinococcales</taxon>
        <taxon>Deinococcaceae</taxon>
        <taxon>Deinococcus</taxon>
    </lineage>
</organism>
<dbReference type="Proteomes" id="UP000483286">
    <property type="component" value="Unassembled WGS sequence"/>
</dbReference>
<keyword evidence="4" id="KW-1185">Reference proteome</keyword>
<dbReference type="Pfam" id="PF12158">
    <property type="entry name" value="DUF3592"/>
    <property type="match status" value="1"/>
</dbReference>
<proteinExistence type="predicted"/>
<reference evidence="3 4" key="1">
    <citation type="submission" date="2019-12" db="EMBL/GenBank/DDBJ databases">
        <title>Deinococcus sp. HMF7620 Genome sequencing and assembly.</title>
        <authorList>
            <person name="Kang H."/>
            <person name="Kim H."/>
            <person name="Joh K."/>
        </authorList>
    </citation>
    <scope>NUCLEOTIDE SEQUENCE [LARGE SCALE GENOMIC DNA]</scope>
    <source>
        <strain evidence="3 4">HMF7620</strain>
    </source>
</reference>
<comment type="caution">
    <text evidence="3">The sequence shown here is derived from an EMBL/GenBank/DDBJ whole genome shotgun (WGS) entry which is preliminary data.</text>
</comment>
<keyword evidence="1" id="KW-1133">Transmembrane helix</keyword>
<dbReference type="AlphaFoldDB" id="A0A7C9M9S9"/>